<keyword evidence="1" id="KW-0813">Transport</keyword>
<dbReference type="SMART" id="SM00382">
    <property type="entry name" value="AAA"/>
    <property type="match status" value="1"/>
</dbReference>
<reference evidence="5 6" key="1">
    <citation type="journal article" date="2019" name="Anaerobe">
        <title>Detection of Robinsoniella peoriensis in multiple bone samples of a trauma patient.</title>
        <authorList>
            <person name="Schrottner P."/>
            <person name="Hartwich K."/>
            <person name="Bunk B."/>
            <person name="Schober I."/>
            <person name="Helbig S."/>
            <person name="Rudolph W.W."/>
            <person name="Gunzer F."/>
        </authorList>
    </citation>
    <scope>NUCLEOTIDE SEQUENCE [LARGE SCALE GENOMIC DNA]</scope>
    <source>
        <strain evidence="5 6">DSM 106044</strain>
    </source>
</reference>
<dbReference type="GO" id="GO:0005524">
    <property type="term" value="F:ATP binding"/>
    <property type="evidence" value="ECO:0007669"/>
    <property type="project" value="UniProtKB-KW"/>
</dbReference>
<dbReference type="InterPro" id="IPR027417">
    <property type="entry name" value="P-loop_NTPase"/>
</dbReference>
<dbReference type="InterPro" id="IPR017871">
    <property type="entry name" value="ABC_transporter-like_CS"/>
</dbReference>
<dbReference type="PROSITE" id="PS00211">
    <property type="entry name" value="ABC_TRANSPORTER_1"/>
    <property type="match status" value="1"/>
</dbReference>
<evidence type="ECO:0000256" key="2">
    <source>
        <dbReference type="ARBA" id="ARBA00022741"/>
    </source>
</evidence>
<gene>
    <name evidence="5" type="primary">cysA_1</name>
    <name evidence="5" type="ORF">DSM106044_02534</name>
</gene>
<dbReference type="CDD" id="cd03293">
    <property type="entry name" value="ABC_NrtD_SsuB_transporters"/>
    <property type="match status" value="1"/>
</dbReference>
<feature type="domain" description="ABC transporter" evidence="4">
    <location>
        <begin position="5"/>
        <end position="236"/>
    </location>
</feature>
<dbReference type="PANTHER" id="PTHR42788:SF21">
    <property type="entry name" value="ABC TRANSPORTER ATP-BINDING PROTEIN"/>
    <property type="match status" value="1"/>
</dbReference>
<keyword evidence="3 5" id="KW-0067">ATP-binding</keyword>
<dbReference type="EMBL" id="QGQD01000052">
    <property type="protein sequence ID" value="TLD00587.1"/>
    <property type="molecule type" value="Genomic_DNA"/>
</dbReference>
<keyword evidence="6" id="KW-1185">Reference proteome</keyword>
<evidence type="ECO:0000259" key="4">
    <source>
        <dbReference type="PROSITE" id="PS50893"/>
    </source>
</evidence>
<dbReference type="AlphaFoldDB" id="A0A4U8Q705"/>
<evidence type="ECO:0000313" key="5">
    <source>
        <dbReference type="EMBL" id="TLD00587.1"/>
    </source>
</evidence>
<evidence type="ECO:0000256" key="3">
    <source>
        <dbReference type="ARBA" id="ARBA00022840"/>
    </source>
</evidence>
<dbReference type="PROSITE" id="PS50893">
    <property type="entry name" value="ABC_TRANSPORTER_2"/>
    <property type="match status" value="1"/>
</dbReference>
<keyword evidence="2" id="KW-0547">Nucleotide-binding</keyword>
<dbReference type="InterPro" id="IPR003439">
    <property type="entry name" value="ABC_transporter-like_ATP-bd"/>
</dbReference>
<protein>
    <submittedName>
        <fullName evidence="5">Sulfate/thiosulfate import ATP-binding protein CysA</fullName>
    </submittedName>
</protein>
<dbReference type="Pfam" id="PF00005">
    <property type="entry name" value="ABC_tran"/>
    <property type="match status" value="1"/>
</dbReference>
<dbReference type="STRING" id="180332.GCA_000797495_02883"/>
<dbReference type="PANTHER" id="PTHR42788">
    <property type="entry name" value="TAURINE IMPORT ATP-BINDING PROTEIN-RELATED"/>
    <property type="match status" value="1"/>
</dbReference>
<sequence length="255" mass="28743">MQTLLELKDVNFSYHSVSGETYALSDISFQVNDGEFIAIVGPSGCGKSTLLSLISGLLKPESGSILLNGKDVKEAHTNIGYMLQKDHLFEWRTIYRNVLLGLEIQKKITDESKAMVDQMLKDYGLFKFKDKKPSELSGGMRQRAALIRTLALQPELLLLDEPFSALDYQTRLSVCDDISSILKKAHKTAILVTHDLSEAISVADRIIVLTKRPAKIKSIIPVHMSIEDRTPMKSRNAPEFKDYFNQIWKELNVNE</sequence>
<dbReference type="Proteomes" id="UP000306509">
    <property type="component" value="Unassembled WGS sequence"/>
</dbReference>
<evidence type="ECO:0000313" key="6">
    <source>
        <dbReference type="Proteomes" id="UP000306509"/>
    </source>
</evidence>
<evidence type="ECO:0000256" key="1">
    <source>
        <dbReference type="ARBA" id="ARBA00022448"/>
    </source>
</evidence>
<dbReference type="InterPro" id="IPR050166">
    <property type="entry name" value="ABC_transporter_ATP-bind"/>
</dbReference>
<comment type="caution">
    <text evidence="5">The sequence shown here is derived from an EMBL/GenBank/DDBJ whole genome shotgun (WGS) entry which is preliminary data.</text>
</comment>
<proteinExistence type="predicted"/>
<dbReference type="SUPFAM" id="SSF52540">
    <property type="entry name" value="P-loop containing nucleoside triphosphate hydrolases"/>
    <property type="match status" value="1"/>
</dbReference>
<dbReference type="Gene3D" id="3.40.50.300">
    <property type="entry name" value="P-loop containing nucleotide triphosphate hydrolases"/>
    <property type="match status" value="1"/>
</dbReference>
<dbReference type="GO" id="GO:0016887">
    <property type="term" value="F:ATP hydrolysis activity"/>
    <property type="evidence" value="ECO:0007669"/>
    <property type="project" value="InterPro"/>
</dbReference>
<name>A0A4U8Q705_9FIRM</name>
<dbReference type="InterPro" id="IPR003593">
    <property type="entry name" value="AAA+_ATPase"/>
</dbReference>
<accession>A0A4U8Q705</accession>
<dbReference type="RefSeq" id="WP_138002559.1">
    <property type="nucleotide sequence ID" value="NZ_QGQD01000052.1"/>
</dbReference>
<organism evidence="5 6">
    <name type="scientific">Robinsoniella peoriensis</name>
    <dbReference type="NCBI Taxonomy" id="180332"/>
    <lineage>
        <taxon>Bacteria</taxon>
        <taxon>Bacillati</taxon>
        <taxon>Bacillota</taxon>
        <taxon>Clostridia</taxon>
        <taxon>Lachnospirales</taxon>
        <taxon>Lachnospiraceae</taxon>
        <taxon>Robinsoniella</taxon>
    </lineage>
</organism>